<dbReference type="PANTHER" id="PTHR35162:SF2">
    <property type="entry name" value="OS08G0516600 PROTEIN"/>
    <property type="match status" value="1"/>
</dbReference>
<dbReference type="PANTHER" id="PTHR35162">
    <property type="entry name" value="OS08G0516600 PROTEIN"/>
    <property type="match status" value="1"/>
</dbReference>
<dbReference type="Proteomes" id="UP001341840">
    <property type="component" value="Unassembled WGS sequence"/>
</dbReference>
<comment type="caution">
    <text evidence="1">The sequence shown here is derived from an EMBL/GenBank/DDBJ whole genome shotgun (WGS) entry which is preliminary data.</text>
</comment>
<name>A0ABU6Z2J2_9FABA</name>
<dbReference type="InterPro" id="IPR053115">
    <property type="entry name" value="CDK_inhibitor"/>
</dbReference>
<gene>
    <name evidence="1" type="ORF">PIB30_008191</name>
</gene>
<sequence length="161" mass="17916">MVLFPHTSHNNTLNSKILFPDYSVFIRILRTTNMGLEILEEFRPMKSIRTSAPDGGSTGATRTFSHHLADEDEITKEKDVIINDEECHTPTALSNTTLVCPPPPRKRRRLTTTTGFIAPAPPQGFFQVPLDLTSVFLFQRIPPSTFSTTCVTATKDEPALS</sequence>
<proteinExistence type="predicted"/>
<dbReference type="EMBL" id="JASCZI010271878">
    <property type="protein sequence ID" value="MED6216496.1"/>
    <property type="molecule type" value="Genomic_DNA"/>
</dbReference>
<evidence type="ECO:0000313" key="2">
    <source>
        <dbReference type="Proteomes" id="UP001341840"/>
    </source>
</evidence>
<evidence type="ECO:0000313" key="1">
    <source>
        <dbReference type="EMBL" id="MED6216496.1"/>
    </source>
</evidence>
<organism evidence="1 2">
    <name type="scientific">Stylosanthes scabra</name>
    <dbReference type="NCBI Taxonomy" id="79078"/>
    <lineage>
        <taxon>Eukaryota</taxon>
        <taxon>Viridiplantae</taxon>
        <taxon>Streptophyta</taxon>
        <taxon>Embryophyta</taxon>
        <taxon>Tracheophyta</taxon>
        <taxon>Spermatophyta</taxon>
        <taxon>Magnoliopsida</taxon>
        <taxon>eudicotyledons</taxon>
        <taxon>Gunneridae</taxon>
        <taxon>Pentapetalae</taxon>
        <taxon>rosids</taxon>
        <taxon>fabids</taxon>
        <taxon>Fabales</taxon>
        <taxon>Fabaceae</taxon>
        <taxon>Papilionoideae</taxon>
        <taxon>50 kb inversion clade</taxon>
        <taxon>dalbergioids sensu lato</taxon>
        <taxon>Dalbergieae</taxon>
        <taxon>Pterocarpus clade</taxon>
        <taxon>Stylosanthes</taxon>
    </lineage>
</organism>
<protein>
    <submittedName>
        <fullName evidence="1">Uncharacterized protein</fullName>
    </submittedName>
</protein>
<reference evidence="1 2" key="1">
    <citation type="journal article" date="2023" name="Plants (Basel)">
        <title>Bridging the Gap: Combining Genomics and Transcriptomics Approaches to Understand Stylosanthes scabra, an Orphan Legume from the Brazilian Caatinga.</title>
        <authorList>
            <person name="Ferreira-Neto J.R.C."/>
            <person name="da Silva M.D."/>
            <person name="Binneck E."/>
            <person name="de Melo N.F."/>
            <person name="da Silva R.H."/>
            <person name="de Melo A.L.T.M."/>
            <person name="Pandolfi V."/>
            <person name="Bustamante F.O."/>
            <person name="Brasileiro-Vidal A.C."/>
            <person name="Benko-Iseppon A.M."/>
        </authorList>
    </citation>
    <scope>NUCLEOTIDE SEQUENCE [LARGE SCALE GENOMIC DNA]</scope>
    <source>
        <tissue evidence="1">Leaves</tissue>
    </source>
</reference>
<keyword evidence="2" id="KW-1185">Reference proteome</keyword>
<accession>A0ABU6Z2J2</accession>